<dbReference type="RefSeq" id="WP_180350991.1">
    <property type="nucleotide sequence ID" value="NZ_CP015899.2"/>
</dbReference>
<accession>A0A1V0PGN5</accession>
<dbReference type="AlphaFoldDB" id="A0A1V0PGN5"/>
<evidence type="ECO:0000313" key="3">
    <source>
        <dbReference type="Proteomes" id="UP000191806"/>
    </source>
</evidence>
<feature type="compositionally biased region" description="Basic and acidic residues" evidence="1">
    <location>
        <begin position="433"/>
        <end position="444"/>
    </location>
</feature>
<dbReference type="EMBL" id="CP015899">
    <property type="protein sequence ID" value="ARE28447.1"/>
    <property type="molecule type" value="Genomic_DNA"/>
</dbReference>
<organism evidence="2 3">
    <name type="scientific">Lactococcus lactis subsp. cremoris</name>
    <name type="common">Streptococcus cremoris</name>
    <dbReference type="NCBI Taxonomy" id="1359"/>
    <lineage>
        <taxon>Bacteria</taxon>
        <taxon>Bacillati</taxon>
        <taxon>Bacillota</taxon>
        <taxon>Bacilli</taxon>
        <taxon>Lactobacillales</taxon>
        <taxon>Streptococcaceae</taxon>
        <taxon>Lactococcus</taxon>
    </lineage>
</organism>
<feature type="region of interest" description="Disordered" evidence="1">
    <location>
        <begin position="433"/>
        <end position="464"/>
    </location>
</feature>
<dbReference type="NCBIfam" id="TIGR01538">
    <property type="entry name" value="portal_SPP1"/>
    <property type="match status" value="1"/>
</dbReference>
<evidence type="ECO:0000313" key="2">
    <source>
        <dbReference type="EMBL" id="ARE28447.1"/>
    </source>
</evidence>
<name>A0A1V0PGN5_LACLC</name>
<dbReference type="InterPro" id="IPR021145">
    <property type="entry name" value="Portal_protein_SPP1_Gp6-like"/>
</dbReference>
<dbReference type="InterPro" id="IPR006428">
    <property type="entry name" value="Portal_SPP1-type"/>
</dbReference>
<sequence>MNLKPIKLMTYSRDEEITEKVVNDFMKKHQEEVERYEYLGNMYKGIMEISSQKAKDSWKPDNRLTNNFAKYIVDTFVGYFNGIPIKKTHDDKSVLEAMQLFDNLNDMEDEESELAKIACVYGRAYELMYQNESTESEVIYCSPLNVFMVYDDSIKQKPLFAVYYGFDEEGNLSGTVYTLLETISITGKAGEVKFGESTYNVYSDLPIVEYNFNEERQSIFEPVHSLINSYNKVTSEKANDVEYFSDQYLVFLGAEVDEEDAKNIKDNRLINFFDKNSNGQGTNAAKVDVKFLDKPDSDVQTENLLNRLERSIFQFTMAANISDENFGNSSGVALAYKLQAMSNLALSFQRKFQSALNRRYSLWSSLSTNASNKDAWKDIEYTFTRNEPKDIKEQAETANILKGITSEETALSVISVIPDVQAEMEKIKKEEASTAIFDKDKQPSENETDAAVSETNEEVTNAQD</sequence>
<evidence type="ECO:0000256" key="1">
    <source>
        <dbReference type="SAM" id="MobiDB-lite"/>
    </source>
</evidence>
<gene>
    <name evidence="2" type="ORF">LLJM1_1072</name>
</gene>
<protein>
    <submittedName>
        <fullName evidence="2">Phage portal protein</fullName>
    </submittedName>
</protein>
<dbReference type="Proteomes" id="UP000191806">
    <property type="component" value="Chromosome"/>
</dbReference>
<dbReference type="Pfam" id="PF05133">
    <property type="entry name" value="SPP1_portal"/>
    <property type="match status" value="1"/>
</dbReference>
<proteinExistence type="predicted"/>
<reference evidence="2 3" key="1">
    <citation type="journal article" date="2017" name="BMC Genomics">
        <title>Comparative and functional genomics of the Lactococcus lactis taxon; insights into evolution and niche adaptation.</title>
        <authorList>
            <person name="Kelleher P."/>
            <person name="Bottacini F."/>
            <person name="Mahony J."/>
            <person name="Kilcawley K.N."/>
            <person name="van Sinderen D."/>
        </authorList>
    </citation>
    <scope>NUCLEOTIDE SEQUENCE [LARGE SCALE GENOMIC DNA]</scope>
    <source>
        <strain evidence="2 3">JM1</strain>
    </source>
</reference>